<dbReference type="CDD" id="cd17963">
    <property type="entry name" value="DEADc_DDX19_DDX25"/>
    <property type="match status" value="1"/>
</dbReference>
<name>A0AAV9Y122_9CRYT</name>
<comment type="similarity">
    <text evidence="7">Belongs to the DEAD box helicase family.</text>
</comment>
<keyword evidence="3 7" id="KW-0378">Hydrolase</keyword>
<dbReference type="AlphaFoldDB" id="A0AAV9Y122"/>
<dbReference type="Proteomes" id="UP001311799">
    <property type="component" value="Unassembled WGS sequence"/>
</dbReference>
<dbReference type="GO" id="GO:0003676">
    <property type="term" value="F:nucleic acid binding"/>
    <property type="evidence" value="ECO:0007669"/>
    <property type="project" value="InterPro"/>
</dbReference>
<evidence type="ECO:0000313" key="13">
    <source>
        <dbReference type="Proteomes" id="UP001311799"/>
    </source>
</evidence>
<keyword evidence="4 7" id="KW-0347">Helicase</keyword>
<reference evidence="12 13" key="1">
    <citation type="submission" date="2023-10" db="EMBL/GenBank/DDBJ databases">
        <title>Comparative genomics analysis reveals potential genetic determinants of host preference in Cryptosporidium xiaoi.</title>
        <authorList>
            <person name="Xiao L."/>
            <person name="Li J."/>
        </authorList>
    </citation>
    <scope>NUCLEOTIDE SEQUENCE [LARGE SCALE GENOMIC DNA]</scope>
    <source>
        <strain evidence="12 13">52996</strain>
    </source>
</reference>
<dbReference type="PROSITE" id="PS51194">
    <property type="entry name" value="HELICASE_CTER"/>
    <property type="match status" value="1"/>
</dbReference>
<protein>
    <recommendedName>
        <fullName evidence="1">RNA helicase</fullName>
        <ecNumber evidence="1">3.6.4.13</ecNumber>
    </recommendedName>
</protein>
<dbReference type="SMART" id="SM00490">
    <property type="entry name" value="HELICc"/>
    <property type="match status" value="1"/>
</dbReference>
<sequence length="531" mass="59719">MIAEENRKSDKSKTDSEENGEVANVDELKEYFRDISSNSYENGASEECRGGNNGLESDELVKLKTEFGREGNIIIDAEASSRENKGKDKYMNLKEVDSSSISVEAVDSKTQLYSAKDWSDLNLSQDLLKGIYNKGFTRPSKIQAAALPLIFNSPMNLIAQAHNGSGKTATFALAMLGKVDTKIIHPQCMCLCPTRELARQNMDVVNDLGCFTGITTWLVVAQGDKYDRTIGAQIVICTPGKMQDFLKKRAFPTEYLKLMVIDEADEMIDHRNMMAPQVGQIRKFFKQSLQILLFSATYHDEVRQFAEKIVPNANKISVKKEELTLNTIQQFYVICNDENDKLTFLSDLYSCMSIGQSIIFVNTRKTAFSIAENMRKEGHAISVICGTQTNSGEKMDHEIRDQVMDSFRNGETKVLISTDVLSRGIDVPQVTLVINFDIPVRFNNSNISNSNSFGVTGYPSTPDQSIQVENETYIHRIGRTGRFGLNGISINFILPNQLFLIHQIETYYNCKIQPIEKDIENLEQILTSLRT</sequence>
<keyword evidence="5 7" id="KW-0067">ATP-binding</keyword>
<proteinExistence type="inferred from homology"/>
<feature type="region of interest" description="Disordered" evidence="8">
    <location>
        <begin position="1"/>
        <end position="26"/>
    </location>
</feature>
<dbReference type="EC" id="3.6.4.13" evidence="1"/>
<evidence type="ECO:0000256" key="6">
    <source>
        <dbReference type="PROSITE-ProRule" id="PRU00552"/>
    </source>
</evidence>
<evidence type="ECO:0000256" key="5">
    <source>
        <dbReference type="ARBA" id="ARBA00022840"/>
    </source>
</evidence>
<keyword evidence="2 7" id="KW-0547">Nucleotide-binding</keyword>
<dbReference type="PROSITE" id="PS51192">
    <property type="entry name" value="HELICASE_ATP_BIND_1"/>
    <property type="match status" value="1"/>
</dbReference>
<evidence type="ECO:0000256" key="7">
    <source>
        <dbReference type="RuleBase" id="RU000492"/>
    </source>
</evidence>
<evidence type="ECO:0000256" key="3">
    <source>
        <dbReference type="ARBA" id="ARBA00022801"/>
    </source>
</evidence>
<feature type="domain" description="DEAD-box RNA helicase Q" evidence="11">
    <location>
        <begin position="116"/>
        <end position="144"/>
    </location>
</feature>
<feature type="compositionally biased region" description="Basic and acidic residues" evidence="8">
    <location>
        <begin position="1"/>
        <end position="16"/>
    </location>
</feature>
<evidence type="ECO:0000259" key="11">
    <source>
        <dbReference type="PROSITE" id="PS51195"/>
    </source>
</evidence>
<keyword evidence="13" id="KW-1185">Reference proteome</keyword>
<dbReference type="InterPro" id="IPR014014">
    <property type="entry name" value="RNA_helicase_DEAD_Q_motif"/>
</dbReference>
<dbReference type="GO" id="GO:0003724">
    <property type="term" value="F:RNA helicase activity"/>
    <property type="evidence" value="ECO:0007669"/>
    <property type="project" value="UniProtKB-EC"/>
</dbReference>
<dbReference type="SUPFAM" id="SSF52540">
    <property type="entry name" value="P-loop containing nucleoside triphosphate hydrolases"/>
    <property type="match status" value="1"/>
</dbReference>
<evidence type="ECO:0000259" key="9">
    <source>
        <dbReference type="PROSITE" id="PS51192"/>
    </source>
</evidence>
<dbReference type="Pfam" id="PF00270">
    <property type="entry name" value="DEAD"/>
    <property type="match status" value="1"/>
</dbReference>
<dbReference type="EMBL" id="JAWDEY010000007">
    <property type="protein sequence ID" value="KAK6590413.1"/>
    <property type="molecule type" value="Genomic_DNA"/>
</dbReference>
<evidence type="ECO:0000313" key="12">
    <source>
        <dbReference type="EMBL" id="KAK6590413.1"/>
    </source>
</evidence>
<feature type="domain" description="Helicase C-terminal" evidence="10">
    <location>
        <begin position="327"/>
        <end position="523"/>
    </location>
</feature>
<accession>A0AAV9Y122</accession>
<dbReference type="InterPro" id="IPR000629">
    <property type="entry name" value="RNA-helicase_DEAD-box_CS"/>
</dbReference>
<feature type="short sequence motif" description="Q motif" evidence="6">
    <location>
        <begin position="116"/>
        <end position="144"/>
    </location>
</feature>
<evidence type="ECO:0000256" key="8">
    <source>
        <dbReference type="SAM" id="MobiDB-lite"/>
    </source>
</evidence>
<dbReference type="Gene3D" id="3.40.50.300">
    <property type="entry name" value="P-loop containing nucleotide triphosphate hydrolases"/>
    <property type="match status" value="2"/>
</dbReference>
<evidence type="ECO:0000256" key="4">
    <source>
        <dbReference type="ARBA" id="ARBA00022806"/>
    </source>
</evidence>
<dbReference type="InterPro" id="IPR027417">
    <property type="entry name" value="P-loop_NTPase"/>
</dbReference>
<evidence type="ECO:0000259" key="10">
    <source>
        <dbReference type="PROSITE" id="PS51194"/>
    </source>
</evidence>
<dbReference type="InterPro" id="IPR014001">
    <property type="entry name" value="Helicase_ATP-bd"/>
</dbReference>
<organism evidence="12 13">
    <name type="scientific">Cryptosporidium xiaoi</name>
    <dbReference type="NCBI Taxonomy" id="659607"/>
    <lineage>
        <taxon>Eukaryota</taxon>
        <taxon>Sar</taxon>
        <taxon>Alveolata</taxon>
        <taxon>Apicomplexa</taxon>
        <taxon>Conoidasida</taxon>
        <taxon>Coccidia</taxon>
        <taxon>Eucoccidiorida</taxon>
        <taxon>Eimeriorina</taxon>
        <taxon>Cryptosporidiidae</taxon>
        <taxon>Cryptosporidium</taxon>
    </lineage>
</organism>
<dbReference type="InterPro" id="IPR001650">
    <property type="entry name" value="Helicase_C-like"/>
</dbReference>
<evidence type="ECO:0000256" key="2">
    <source>
        <dbReference type="ARBA" id="ARBA00022741"/>
    </source>
</evidence>
<feature type="domain" description="Helicase ATP-binding" evidence="9">
    <location>
        <begin position="148"/>
        <end position="316"/>
    </location>
</feature>
<dbReference type="Pfam" id="PF00271">
    <property type="entry name" value="Helicase_C"/>
    <property type="match status" value="1"/>
</dbReference>
<dbReference type="PROSITE" id="PS51195">
    <property type="entry name" value="Q_MOTIF"/>
    <property type="match status" value="1"/>
</dbReference>
<dbReference type="PANTHER" id="PTHR47958">
    <property type="entry name" value="ATP-DEPENDENT RNA HELICASE DBP3"/>
    <property type="match status" value="1"/>
</dbReference>
<gene>
    <name evidence="12" type="ORF">RS030_162423</name>
</gene>
<dbReference type="CDD" id="cd18787">
    <property type="entry name" value="SF2_C_DEAD"/>
    <property type="match status" value="1"/>
</dbReference>
<comment type="caution">
    <text evidence="12">The sequence shown here is derived from an EMBL/GenBank/DDBJ whole genome shotgun (WGS) entry which is preliminary data.</text>
</comment>
<dbReference type="SMART" id="SM00487">
    <property type="entry name" value="DEXDc"/>
    <property type="match status" value="1"/>
</dbReference>
<dbReference type="GO" id="GO:0005524">
    <property type="term" value="F:ATP binding"/>
    <property type="evidence" value="ECO:0007669"/>
    <property type="project" value="UniProtKB-KW"/>
</dbReference>
<dbReference type="PROSITE" id="PS00039">
    <property type="entry name" value="DEAD_ATP_HELICASE"/>
    <property type="match status" value="1"/>
</dbReference>
<dbReference type="GO" id="GO:0016787">
    <property type="term" value="F:hydrolase activity"/>
    <property type="evidence" value="ECO:0007669"/>
    <property type="project" value="UniProtKB-KW"/>
</dbReference>
<evidence type="ECO:0000256" key="1">
    <source>
        <dbReference type="ARBA" id="ARBA00012552"/>
    </source>
</evidence>
<dbReference type="InterPro" id="IPR011545">
    <property type="entry name" value="DEAD/DEAH_box_helicase_dom"/>
</dbReference>